<dbReference type="EMBL" id="FODH01000001">
    <property type="protein sequence ID" value="SEN48334.1"/>
    <property type="molecule type" value="Genomic_DNA"/>
</dbReference>
<name>A0A1H8GX88_9BACL</name>
<evidence type="ECO:0000313" key="4">
    <source>
        <dbReference type="Proteomes" id="UP000683429"/>
    </source>
</evidence>
<gene>
    <name evidence="1" type="ORF">KP014_20880</name>
    <name evidence="2" type="ORF">SAMN04487895_101669</name>
</gene>
<proteinExistence type="predicted"/>
<protein>
    <submittedName>
        <fullName evidence="2">Uncharacterized protein</fullName>
    </submittedName>
</protein>
<dbReference type="Proteomes" id="UP000683429">
    <property type="component" value="Chromosome"/>
</dbReference>
<organism evidence="2 3">
    <name type="scientific">Paenibacillus sophorae</name>
    <dbReference type="NCBI Taxonomy" id="1333845"/>
    <lineage>
        <taxon>Bacteria</taxon>
        <taxon>Bacillati</taxon>
        <taxon>Bacillota</taxon>
        <taxon>Bacilli</taxon>
        <taxon>Bacillales</taxon>
        <taxon>Paenibacillaceae</taxon>
        <taxon>Paenibacillus</taxon>
    </lineage>
</organism>
<reference evidence="1 4" key="2">
    <citation type="submission" date="2021-06" db="EMBL/GenBank/DDBJ databases">
        <title>Whole genome sequence of Paenibacillus sophorae DSM23020 for comparative genomics.</title>
        <authorList>
            <person name="Kim M.-J."/>
            <person name="Lee G."/>
            <person name="Shin J.-H."/>
        </authorList>
    </citation>
    <scope>NUCLEOTIDE SEQUENCE [LARGE SCALE GENOMIC DNA]</scope>
    <source>
        <strain evidence="1 4">DSM 23020</strain>
    </source>
</reference>
<evidence type="ECO:0000313" key="1">
    <source>
        <dbReference type="EMBL" id="QWU14364.1"/>
    </source>
</evidence>
<dbReference type="RefSeq" id="WP_036588346.1">
    <property type="nucleotide sequence ID" value="NZ_CP076607.1"/>
</dbReference>
<keyword evidence="4" id="KW-1185">Reference proteome</keyword>
<dbReference type="STRING" id="1333845.SAMN04487895_101669"/>
<dbReference type="AlphaFoldDB" id="A0A1H8GX88"/>
<dbReference type="Proteomes" id="UP000198809">
    <property type="component" value="Unassembled WGS sequence"/>
</dbReference>
<evidence type="ECO:0000313" key="2">
    <source>
        <dbReference type="EMBL" id="SEN48334.1"/>
    </source>
</evidence>
<reference evidence="2 3" key="1">
    <citation type="submission" date="2016-10" db="EMBL/GenBank/DDBJ databases">
        <authorList>
            <person name="de Groot N.N."/>
        </authorList>
    </citation>
    <scope>NUCLEOTIDE SEQUENCE [LARGE SCALE GENOMIC DNA]</scope>
    <source>
        <strain evidence="2 3">CGMCC 1.10238</strain>
    </source>
</reference>
<dbReference type="EMBL" id="CP076607">
    <property type="protein sequence ID" value="QWU14364.1"/>
    <property type="molecule type" value="Genomic_DNA"/>
</dbReference>
<sequence length="93" mass="11052">MIEWKDKSSYSRNDKEKVPNCWLALLNGIDVKIHRHIYYPKDTWLMSSDFMQIKQQVLENTDDELARQEAIEKIKTKIEENIAQLKAALELMK</sequence>
<evidence type="ECO:0000313" key="3">
    <source>
        <dbReference type="Proteomes" id="UP000198809"/>
    </source>
</evidence>
<accession>A0A1H8GX88</accession>
<dbReference type="OrthoDB" id="2666948at2"/>